<protein>
    <recommendedName>
        <fullName evidence="2">DUF1559 domain-containing protein</fullName>
    </recommendedName>
</protein>
<dbReference type="Pfam" id="PF07596">
    <property type="entry name" value="SBP_bac_10"/>
    <property type="match status" value="1"/>
</dbReference>
<dbReference type="InterPro" id="IPR027558">
    <property type="entry name" value="Pre_pil_HX9DG_C"/>
</dbReference>
<dbReference type="PANTHER" id="PTHR30093:SF2">
    <property type="entry name" value="TYPE II SECRETION SYSTEM PROTEIN H"/>
    <property type="match status" value="1"/>
</dbReference>
<accession>A0A1U7CRE4</accession>
<keyword evidence="1" id="KW-1133">Transmembrane helix</keyword>
<sequence>MRYVRTVPTSRAFTVPTSRAFTLIELLVVIAVIAVLIALLLPAVQSAREAARRMQCSNNLKQIGLAMHSYHATHDVFPPGYITGTESPNPNSPETGPGWGWGAMLLNNLEQSTAYNAANFSLPITVAASMTVRTVSLSVFLCPSSTTDAGPVLLKDATGSTLVTDLSPGQYVASAGQLEVEEFPASNNGLLYRNSRNGLRDVTDGSSTTLMAGERSRNVADATWVGVIPYSRVCTNPKWPIRSCETANVMVLGHTGPSPDQKWVDVPNYKGAGADDFWSLHPGGCNFLFCDASVRFIKESVNPRIFSFLSTRAGGEVVSADQF</sequence>
<dbReference type="STRING" id="1387353.BSF38_03017"/>
<dbReference type="KEGG" id="pbor:BSF38_03017"/>
<feature type="domain" description="DUF1559" evidence="2">
    <location>
        <begin position="45"/>
        <end position="303"/>
    </location>
</feature>
<evidence type="ECO:0000256" key="1">
    <source>
        <dbReference type="SAM" id="Phobius"/>
    </source>
</evidence>
<dbReference type="SUPFAM" id="SSF54523">
    <property type="entry name" value="Pili subunits"/>
    <property type="match status" value="1"/>
</dbReference>
<feature type="transmembrane region" description="Helical" evidence="1">
    <location>
        <begin position="20"/>
        <end position="44"/>
    </location>
</feature>
<evidence type="ECO:0000313" key="4">
    <source>
        <dbReference type="Proteomes" id="UP000186309"/>
    </source>
</evidence>
<dbReference type="InterPro" id="IPR045584">
    <property type="entry name" value="Pilin-like"/>
</dbReference>
<name>A0A1U7CRE4_9BACT</name>
<gene>
    <name evidence="3" type="ORF">BSF38_03017</name>
</gene>
<dbReference type="EMBL" id="CP019082">
    <property type="protein sequence ID" value="APW61502.1"/>
    <property type="molecule type" value="Genomic_DNA"/>
</dbReference>
<keyword evidence="1" id="KW-0472">Membrane</keyword>
<proteinExistence type="predicted"/>
<keyword evidence="4" id="KW-1185">Reference proteome</keyword>
<dbReference type="RefSeq" id="WP_076346904.1">
    <property type="nucleotide sequence ID" value="NZ_CP019082.1"/>
</dbReference>
<evidence type="ECO:0000259" key="2">
    <source>
        <dbReference type="Pfam" id="PF07596"/>
    </source>
</evidence>
<dbReference type="PANTHER" id="PTHR30093">
    <property type="entry name" value="GENERAL SECRETION PATHWAY PROTEIN G"/>
    <property type="match status" value="1"/>
</dbReference>
<reference evidence="4" key="1">
    <citation type="submission" date="2016-12" db="EMBL/GenBank/DDBJ databases">
        <title>Comparative genomics of four Isosphaeraceae planctomycetes: a common pool of plasmids and glycoside hydrolase genes.</title>
        <authorList>
            <person name="Ivanova A."/>
        </authorList>
    </citation>
    <scope>NUCLEOTIDE SEQUENCE [LARGE SCALE GENOMIC DNA]</scope>
    <source>
        <strain evidence="4">PX4</strain>
    </source>
</reference>
<dbReference type="Pfam" id="PF07963">
    <property type="entry name" value="N_methyl"/>
    <property type="match status" value="1"/>
</dbReference>
<keyword evidence="1" id="KW-0812">Transmembrane</keyword>
<evidence type="ECO:0000313" key="3">
    <source>
        <dbReference type="EMBL" id="APW61502.1"/>
    </source>
</evidence>
<organism evidence="3 4">
    <name type="scientific">Paludisphaera borealis</name>
    <dbReference type="NCBI Taxonomy" id="1387353"/>
    <lineage>
        <taxon>Bacteria</taxon>
        <taxon>Pseudomonadati</taxon>
        <taxon>Planctomycetota</taxon>
        <taxon>Planctomycetia</taxon>
        <taxon>Isosphaerales</taxon>
        <taxon>Isosphaeraceae</taxon>
        <taxon>Paludisphaera</taxon>
    </lineage>
</organism>
<dbReference type="Gene3D" id="3.30.700.10">
    <property type="entry name" value="Glycoprotein, Type 4 Pilin"/>
    <property type="match status" value="1"/>
</dbReference>
<dbReference type="OrthoDB" id="255848at2"/>
<dbReference type="InterPro" id="IPR012902">
    <property type="entry name" value="N_methyl_site"/>
</dbReference>
<dbReference type="Proteomes" id="UP000186309">
    <property type="component" value="Chromosome"/>
</dbReference>
<dbReference type="AlphaFoldDB" id="A0A1U7CRE4"/>
<dbReference type="NCBIfam" id="TIGR04294">
    <property type="entry name" value="pre_pil_HX9DG"/>
    <property type="match status" value="1"/>
</dbReference>
<dbReference type="InterPro" id="IPR011453">
    <property type="entry name" value="DUF1559"/>
</dbReference>
<dbReference type="NCBIfam" id="TIGR02532">
    <property type="entry name" value="IV_pilin_GFxxxE"/>
    <property type="match status" value="1"/>
</dbReference>